<feature type="compositionally biased region" description="Polar residues" evidence="1">
    <location>
        <begin position="17"/>
        <end position="29"/>
    </location>
</feature>
<proteinExistence type="predicted"/>
<dbReference type="Proteomes" id="UP000499080">
    <property type="component" value="Unassembled WGS sequence"/>
</dbReference>
<name>A0A4Y2FKM5_ARAVE</name>
<feature type="compositionally biased region" description="Basic residues" evidence="1">
    <location>
        <begin position="84"/>
        <end position="94"/>
    </location>
</feature>
<evidence type="ECO:0000256" key="1">
    <source>
        <dbReference type="SAM" id="MobiDB-lite"/>
    </source>
</evidence>
<gene>
    <name evidence="2" type="ORF">AVEN_215734_1</name>
</gene>
<keyword evidence="3" id="KW-1185">Reference proteome</keyword>
<sequence>MNSAPPPDPNPGFATEYKQSAKTGKSVLSNRFRHEDFKRDSPSTITVPKQKKHHQGRATCMDVNPVGISVPYPENQPCDQLRAKTGKSVRSSRFRHGDLKSHSPSIIPVPKQKTPSGSCHVHGRKPCWDFCPIAREPAVRPVTG</sequence>
<dbReference type="EMBL" id="BGPR01000967">
    <property type="protein sequence ID" value="GBM41567.1"/>
    <property type="molecule type" value="Genomic_DNA"/>
</dbReference>
<comment type="caution">
    <text evidence="2">The sequence shown here is derived from an EMBL/GenBank/DDBJ whole genome shotgun (WGS) entry which is preliminary data.</text>
</comment>
<reference evidence="2 3" key="1">
    <citation type="journal article" date="2019" name="Sci. Rep.">
        <title>Orb-weaving spider Araneus ventricosus genome elucidates the spidroin gene catalogue.</title>
        <authorList>
            <person name="Kono N."/>
            <person name="Nakamura H."/>
            <person name="Ohtoshi R."/>
            <person name="Moran D.A.P."/>
            <person name="Shinohara A."/>
            <person name="Yoshida Y."/>
            <person name="Fujiwara M."/>
            <person name="Mori M."/>
            <person name="Tomita M."/>
            <person name="Arakawa K."/>
        </authorList>
    </citation>
    <scope>NUCLEOTIDE SEQUENCE [LARGE SCALE GENOMIC DNA]</scope>
</reference>
<feature type="compositionally biased region" description="Basic and acidic residues" evidence="1">
    <location>
        <begin position="32"/>
        <end position="41"/>
    </location>
</feature>
<feature type="compositionally biased region" description="Pro residues" evidence="1">
    <location>
        <begin position="1"/>
        <end position="10"/>
    </location>
</feature>
<evidence type="ECO:0000313" key="2">
    <source>
        <dbReference type="EMBL" id="GBM41567.1"/>
    </source>
</evidence>
<dbReference type="AlphaFoldDB" id="A0A4Y2FKM5"/>
<feature type="region of interest" description="Disordered" evidence="1">
    <location>
        <begin position="72"/>
        <end position="118"/>
    </location>
</feature>
<evidence type="ECO:0000313" key="3">
    <source>
        <dbReference type="Proteomes" id="UP000499080"/>
    </source>
</evidence>
<protein>
    <submittedName>
        <fullName evidence="2">Uncharacterized protein</fullName>
    </submittedName>
</protein>
<accession>A0A4Y2FKM5</accession>
<feature type="region of interest" description="Disordered" evidence="1">
    <location>
        <begin position="1"/>
        <end position="56"/>
    </location>
</feature>
<organism evidence="2 3">
    <name type="scientific">Araneus ventricosus</name>
    <name type="common">Orbweaver spider</name>
    <name type="synonym">Epeira ventricosa</name>
    <dbReference type="NCBI Taxonomy" id="182803"/>
    <lineage>
        <taxon>Eukaryota</taxon>
        <taxon>Metazoa</taxon>
        <taxon>Ecdysozoa</taxon>
        <taxon>Arthropoda</taxon>
        <taxon>Chelicerata</taxon>
        <taxon>Arachnida</taxon>
        <taxon>Araneae</taxon>
        <taxon>Araneomorphae</taxon>
        <taxon>Entelegynae</taxon>
        <taxon>Araneoidea</taxon>
        <taxon>Araneidae</taxon>
        <taxon>Araneus</taxon>
    </lineage>
</organism>